<dbReference type="AlphaFoldDB" id="A0A9D4Q3L1"/>
<organism evidence="1 2">
    <name type="scientific">Rhipicephalus sanguineus</name>
    <name type="common">Brown dog tick</name>
    <name type="synonym">Ixodes sanguineus</name>
    <dbReference type="NCBI Taxonomy" id="34632"/>
    <lineage>
        <taxon>Eukaryota</taxon>
        <taxon>Metazoa</taxon>
        <taxon>Ecdysozoa</taxon>
        <taxon>Arthropoda</taxon>
        <taxon>Chelicerata</taxon>
        <taxon>Arachnida</taxon>
        <taxon>Acari</taxon>
        <taxon>Parasitiformes</taxon>
        <taxon>Ixodida</taxon>
        <taxon>Ixodoidea</taxon>
        <taxon>Ixodidae</taxon>
        <taxon>Rhipicephalinae</taxon>
        <taxon>Rhipicephalus</taxon>
        <taxon>Rhipicephalus</taxon>
    </lineage>
</organism>
<sequence length="67" mass="7580">MHRPGHLAFKGQTPCWWQLSHNSTACCWNQDNYWNGIEDSADQEVATQGTDAVTLEGLKSLYNCCFT</sequence>
<evidence type="ECO:0000313" key="2">
    <source>
        <dbReference type="Proteomes" id="UP000821837"/>
    </source>
</evidence>
<keyword evidence="2" id="KW-1185">Reference proteome</keyword>
<proteinExistence type="predicted"/>
<dbReference type="Proteomes" id="UP000821837">
    <property type="component" value="Unassembled WGS sequence"/>
</dbReference>
<reference evidence="1" key="1">
    <citation type="journal article" date="2020" name="Cell">
        <title>Large-Scale Comparative Analyses of Tick Genomes Elucidate Their Genetic Diversity and Vector Capacities.</title>
        <authorList>
            <consortium name="Tick Genome and Microbiome Consortium (TIGMIC)"/>
            <person name="Jia N."/>
            <person name="Wang J."/>
            <person name="Shi W."/>
            <person name="Du L."/>
            <person name="Sun Y."/>
            <person name="Zhan W."/>
            <person name="Jiang J.F."/>
            <person name="Wang Q."/>
            <person name="Zhang B."/>
            <person name="Ji P."/>
            <person name="Bell-Sakyi L."/>
            <person name="Cui X.M."/>
            <person name="Yuan T.T."/>
            <person name="Jiang B.G."/>
            <person name="Yang W.F."/>
            <person name="Lam T.T."/>
            <person name="Chang Q.C."/>
            <person name="Ding S.J."/>
            <person name="Wang X.J."/>
            <person name="Zhu J.G."/>
            <person name="Ruan X.D."/>
            <person name="Zhao L."/>
            <person name="Wei J.T."/>
            <person name="Ye R.Z."/>
            <person name="Que T.C."/>
            <person name="Du C.H."/>
            <person name="Zhou Y.H."/>
            <person name="Cheng J.X."/>
            <person name="Dai P.F."/>
            <person name="Guo W.B."/>
            <person name="Han X.H."/>
            <person name="Huang E.J."/>
            <person name="Li L.F."/>
            <person name="Wei W."/>
            <person name="Gao Y.C."/>
            <person name="Liu J.Z."/>
            <person name="Shao H.Z."/>
            <person name="Wang X."/>
            <person name="Wang C.C."/>
            <person name="Yang T.C."/>
            <person name="Huo Q.B."/>
            <person name="Li W."/>
            <person name="Chen H.Y."/>
            <person name="Chen S.E."/>
            <person name="Zhou L.G."/>
            <person name="Ni X.B."/>
            <person name="Tian J.H."/>
            <person name="Sheng Y."/>
            <person name="Liu T."/>
            <person name="Pan Y.S."/>
            <person name="Xia L.Y."/>
            <person name="Li J."/>
            <person name="Zhao F."/>
            <person name="Cao W.C."/>
        </authorList>
    </citation>
    <scope>NUCLEOTIDE SEQUENCE</scope>
    <source>
        <strain evidence="1">Rsan-2018</strain>
    </source>
</reference>
<gene>
    <name evidence="1" type="ORF">HPB52_001284</name>
</gene>
<dbReference type="VEuPathDB" id="VectorBase:RSAN_046709"/>
<accession>A0A9D4Q3L1</accession>
<reference evidence="1" key="2">
    <citation type="submission" date="2021-09" db="EMBL/GenBank/DDBJ databases">
        <authorList>
            <person name="Jia N."/>
            <person name="Wang J."/>
            <person name="Shi W."/>
            <person name="Du L."/>
            <person name="Sun Y."/>
            <person name="Zhan W."/>
            <person name="Jiang J."/>
            <person name="Wang Q."/>
            <person name="Zhang B."/>
            <person name="Ji P."/>
            <person name="Sakyi L.B."/>
            <person name="Cui X."/>
            <person name="Yuan T."/>
            <person name="Jiang B."/>
            <person name="Yang W."/>
            <person name="Lam T.T.-Y."/>
            <person name="Chang Q."/>
            <person name="Ding S."/>
            <person name="Wang X."/>
            <person name="Zhu J."/>
            <person name="Ruan X."/>
            <person name="Zhao L."/>
            <person name="Wei J."/>
            <person name="Que T."/>
            <person name="Du C."/>
            <person name="Cheng J."/>
            <person name="Dai P."/>
            <person name="Han X."/>
            <person name="Huang E."/>
            <person name="Gao Y."/>
            <person name="Liu J."/>
            <person name="Shao H."/>
            <person name="Ye R."/>
            <person name="Li L."/>
            <person name="Wei W."/>
            <person name="Wang X."/>
            <person name="Wang C."/>
            <person name="Huo Q."/>
            <person name="Li W."/>
            <person name="Guo W."/>
            <person name="Chen H."/>
            <person name="Chen S."/>
            <person name="Zhou L."/>
            <person name="Zhou L."/>
            <person name="Ni X."/>
            <person name="Tian J."/>
            <person name="Zhou Y."/>
            <person name="Sheng Y."/>
            <person name="Liu T."/>
            <person name="Pan Y."/>
            <person name="Xia L."/>
            <person name="Li J."/>
            <person name="Zhao F."/>
            <person name="Cao W."/>
        </authorList>
    </citation>
    <scope>NUCLEOTIDE SEQUENCE</scope>
    <source>
        <strain evidence="1">Rsan-2018</strain>
        <tissue evidence="1">Larvae</tissue>
    </source>
</reference>
<comment type="caution">
    <text evidence="1">The sequence shown here is derived from an EMBL/GenBank/DDBJ whole genome shotgun (WGS) entry which is preliminary data.</text>
</comment>
<name>A0A9D4Q3L1_RHISA</name>
<dbReference type="EMBL" id="JABSTV010001248">
    <property type="protein sequence ID" value="KAH7967629.1"/>
    <property type="molecule type" value="Genomic_DNA"/>
</dbReference>
<protein>
    <submittedName>
        <fullName evidence="1">Uncharacterized protein</fullName>
    </submittedName>
</protein>
<evidence type="ECO:0000313" key="1">
    <source>
        <dbReference type="EMBL" id="KAH7967629.1"/>
    </source>
</evidence>